<accession>A0ACC0WGR2</accession>
<name>A0ACC0WGR2_9STRA</name>
<proteinExistence type="predicted"/>
<keyword evidence="2" id="KW-1185">Reference proteome</keyword>
<dbReference type="Proteomes" id="UP001163321">
    <property type="component" value="Chromosome 13"/>
</dbReference>
<comment type="caution">
    <text evidence="1">The sequence shown here is derived from an EMBL/GenBank/DDBJ whole genome shotgun (WGS) entry which is preliminary data.</text>
</comment>
<protein>
    <submittedName>
        <fullName evidence="1">Uncharacterized protein</fullName>
    </submittedName>
</protein>
<evidence type="ECO:0000313" key="2">
    <source>
        <dbReference type="Proteomes" id="UP001163321"/>
    </source>
</evidence>
<gene>
    <name evidence="1" type="ORF">PsorP6_012838</name>
</gene>
<sequence length="339" mass="38118">MGKSTGHPQWTGKSIRKLSLYKRSVNSMNWEYGLEHVPFMVLYAYSLYYCYLTVGEPYAQAMKEMEEAGFVIGDAGIAGTSGHDGVLAAAMLSQGVVREALTQPAIDYTAMVEHKKETTPLPNPFLPGIVPLMCLYTPVSCLDEATLVMVVPRSFMGKSSIIEITRSRGTSAGKPYFLFQKHKYVAEEDASDKSTVHFRKLKAPLHEPHSPAKFLPTKQQLLEPLIVFHIFSVCLYMLDEYWQYLLFALAMIIMFEGLKVMSRLKNLQTLCGMVDRAREVYVHREKTWKKVNYDRLVPGDVISIKRETDGVHDNMVPCDCLLLDGSAVLNEATLTGETV</sequence>
<evidence type="ECO:0000313" key="1">
    <source>
        <dbReference type="EMBL" id="KAI9917577.1"/>
    </source>
</evidence>
<organism evidence="1 2">
    <name type="scientific">Peronosclerospora sorghi</name>
    <dbReference type="NCBI Taxonomy" id="230839"/>
    <lineage>
        <taxon>Eukaryota</taxon>
        <taxon>Sar</taxon>
        <taxon>Stramenopiles</taxon>
        <taxon>Oomycota</taxon>
        <taxon>Peronosporomycetes</taxon>
        <taxon>Peronosporales</taxon>
        <taxon>Peronosporaceae</taxon>
        <taxon>Peronosclerospora</taxon>
    </lineage>
</organism>
<dbReference type="EMBL" id="CM047592">
    <property type="protein sequence ID" value="KAI9917577.1"/>
    <property type="molecule type" value="Genomic_DNA"/>
</dbReference>
<reference evidence="1 2" key="1">
    <citation type="journal article" date="2022" name="bioRxiv">
        <title>The genome of the oomycete Peronosclerospora sorghi, a cosmopolitan pathogen of maize and sorghum, is inflated with dispersed pseudogenes.</title>
        <authorList>
            <person name="Fletcher K."/>
            <person name="Martin F."/>
            <person name="Isakeit T."/>
            <person name="Cavanaugh K."/>
            <person name="Magill C."/>
            <person name="Michelmore R."/>
        </authorList>
    </citation>
    <scope>NUCLEOTIDE SEQUENCE [LARGE SCALE GENOMIC DNA]</scope>
    <source>
        <strain evidence="1">P6</strain>
    </source>
</reference>